<dbReference type="Pfam" id="PF00168">
    <property type="entry name" value="C2"/>
    <property type="match status" value="1"/>
</dbReference>
<protein>
    <recommendedName>
        <fullName evidence="2">C2 domain-containing protein</fullName>
    </recommendedName>
</protein>
<reference evidence="3 4" key="1">
    <citation type="journal article" date="2023" name="Sci. Data">
        <title>Genome assembly of the Korean intertidal mud-creeper Batillaria attramentaria.</title>
        <authorList>
            <person name="Patra A.K."/>
            <person name="Ho P.T."/>
            <person name="Jun S."/>
            <person name="Lee S.J."/>
            <person name="Kim Y."/>
            <person name="Won Y.J."/>
        </authorList>
    </citation>
    <scope>NUCLEOTIDE SEQUENCE [LARGE SCALE GENOMIC DNA]</scope>
    <source>
        <strain evidence="3">Wonlab-2016</strain>
    </source>
</reference>
<dbReference type="PROSITE" id="PS50004">
    <property type="entry name" value="C2"/>
    <property type="match status" value="1"/>
</dbReference>
<dbReference type="PANTHER" id="PTHR10024">
    <property type="entry name" value="SYNAPTOTAGMIN"/>
    <property type="match status" value="1"/>
</dbReference>
<dbReference type="PANTHER" id="PTHR10024:SF351">
    <property type="entry name" value="SYNAPTOTAGMIN-4-LIKE"/>
    <property type="match status" value="1"/>
</dbReference>
<proteinExistence type="predicted"/>
<accession>A0ABD0LWX8</accession>
<dbReference type="AlphaFoldDB" id="A0ABD0LWX8"/>
<feature type="compositionally biased region" description="Basic and acidic residues" evidence="1">
    <location>
        <begin position="26"/>
        <end position="39"/>
    </location>
</feature>
<feature type="domain" description="C2" evidence="2">
    <location>
        <begin position="296"/>
        <end position="431"/>
    </location>
</feature>
<evidence type="ECO:0000259" key="2">
    <source>
        <dbReference type="PROSITE" id="PS50004"/>
    </source>
</evidence>
<keyword evidence="4" id="KW-1185">Reference proteome</keyword>
<dbReference type="SMART" id="SM00239">
    <property type="entry name" value="C2"/>
    <property type="match status" value="1"/>
</dbReference>
<dbReference type="Gene3D" id="2.60.40.150">
    <property type="entry name" value="C2 domain"/>
    <property type="match status" value="2"/>
</dbReference>
<feature type="region of interest" description="Disordered" evidence="1">
    <location>
        <begin position="19"/>
        <end position="39"/>
    </location>
</feature>
<sequence>MPRRSAACGVCRSFSEPTHVATDEGLADHETDIPSSEKPEAEPVQLSLIYDPTAEILHVVVHQIPCKDRVDGGDVELQVLLFPNSGTSEKSRIVSPSAEGVVNEEFSFHNVTAPLGLERSVLKIRLLDASTPKEGSAKAQTNPRGDKKSSKVNVYSKPKRNNSDTDILRWNNPALKVGMYANGPRKIYSESDLMRMKKKKSVFLSNLAESQNLLDATIVEECSSLAGSDVGEEEGKEPAASGVKCKHTRVHSLPEGEGFLELGRFRWSKGALVHHSNVLLRGKPRLERSTSEKHLERGLGQVFVLIQNQSYSSRLKVFVAWATHLPRSDKLLGNPGHYLVVKLQQGDKVVVEKRTKTRPGNNPIWNEPFLFSLEHDDLLSFSLHLIVMRRRHYAADSVLDHVTIGANQIHNGARHWQDVCRRPGREVARWHSVLPVFAY</sequence>
<dbReference type="EMBL" id="JACVVK020000019">
    <property type="protein sequence ID" value="KAK7503676.1"/>
    <property type="molecule type" value="Genomic_DNA"/>
</dbReference>
<organism evidence="3 4">
    <name type="scientific">Batillaria attramentaria</name>
    <dbReference type="NCBI Taxonomy" id="370345"/>
    <lineage>
        <taxon>Eukaryota</taxon>
        <taxon>Metazoa</taxon>
        <taxon>Spiralia</taxon>
        <taxon>Lophotrochozoa</taxon>
        <taxon>Mollusca</taxon>
        <taxon>Gastropoda</taxon>
        <taxon>Caenogastropoda</taxon>
        <taxon>Sorbeoconcha</taxon>
        <taxon>Cerithioidea</taxon>
        <taxon>Batillariidae</taxon>
        <taxon>Batillaria</taxon>
    </lineage>
</organism>
<feature type="region of interest" description="Disordered" evidence="1">
    <location>
        <begin position="132"/>
        <end position="167"/>
    </location>
</feature>
<name>A0ABD0LWX8_9CAEN</name>
<dbReference type="Proteomes" id="UP001519460">
    <property type="component" value="Unassembled WGS sequence"/>
</dbReference>
<evidence type="ECO:0000256" key="1">
    <source>
        <dbReference type="SAM" id="MobiDB-lite"/>
    </source>
</evidence>
<gene>
    <name evidence="3" type="ORF">BaRGS_00005215</name>
</gene>
<dbReference type="InterPro" id="IPR035892">
    <property type="entry name" value="C2_domain_sf"/>
</dbReference>
<dbReference type="InterPro" id="IPR000008">
    <property type="entry name" value="C2_dom"/>
</dbReference>
<evidence type="ECO:0000313" key="4">
    <source>
        <dbReference type="Proteomes" id="UP001519460"/>
    </source>
</evidence>
<dbReference type="SUPFAM" id="SSF49562">
    <property type="entry name" value="C2 domain (Calcium/lipid-binding domain, CaLB)"/>
    <property type="match status" value="2"/>
</dbReference>
<evidence type="ECO:0000313" key="3">
    <source>
        <dbReference type="EMBL" id="KAK7503676.1"/>
    </source>
</evidence>
<comment type="caution">
    <text evidence="3">The sequence shown here is derived from an EMBL/GenBank/DDBJ whole genome shotgun (WGS) entry which is preliminary data.</text>
</comment>